<gene>
    <name evidence="2" type="ORF">PZE19_13165</name>
</gene>
<dbReference type="SUPFAM" id="SSF48371">
    <property type="entry name" value="ARM repeat"/>
    <property type="match status" value="1"/>
</dbReference>
<proteinExistence type="predicted"/>
<dbReference type="RefSeq" id="WP_277861086.1">
    <property type="nucleotide sequence ID" value="NZ_JARRAG010000002.1"/>
</dbReference>
<feature type="region of interest" description="Disordered" evidence="1">
    <location>
        <begin position="109"/>
        <end position="134"/>
    </location>
</feature>
<evidence type="ECO:0000313" key="3">
    <source>
        <dbReference type="Proteomes" id="UP001216907"/>
    </source>
</evidence>
<accession>A0ABT6FAW4</accession>
<reference evidence="2 3" key="1">
    <citation type="submission" date="2023-03" db="EMBL/GenBank/DDBJ databases">
        <title>Paludisphaera mucosa sp. nov. a novel planctomycete from northern fen.</title>
        <authorList>
            <person name="Ivanova A."/>
        </authorList>
    </citation>
    <scope>NUCLEOTIDE SEQUENCE [LARGE SCALE GENOMIC DNA]</scope>
    <source>
        <strain evidence="2 3">Pla2</strain>
    </source>
</reference>
<protein>
    <submittedName>
        <fullName evidence="2">HEAT repeat domain-containing protein</fullName>
    </submittedName>
</protein>
<organism evidence="2 3">
    <name type="scientific">Paludisphaera mucosa</name>
    <dbReference type="NCBI Taxonomy" id="3030827"/>
    <lineage>
        <taxon>Bacteria</taxon>
        <taxon>Pseudomonadati</taxon>
        <taxon>Planctomycetota</taxon>
        <taxon>Planctomycetia</taxon>
        <taxon>Isosphaerales</taxon>
        <taxon>Isosphaeraceae</taxon>
        <taxon>Paludisphaera</taxon>
    </lineage>
</organism>
<sequence>MRRSLGAATLVLILVAAQGCGMTTPRNFRKIQHPAPMVRARALSLGDRRPGAQVVPALVGRLDDPDPVVRLAAHEELKQRTGQDFGYLPWEEEPERRAAVERWREWLGGKPPAAVPAPTPQHQPTTQIRRTIRK</sequence>
<dbReference type="Proteomes" id="UP001216907">
    <property type="component" value="Unassembled WGS sequence"/>
</dbReference>
<evidence type="ECO:0000256" key="1">
    <source>
        <dbReference type="SAM" id="MobiDB-lite"/>
    </source>
</evidence>
<dbReference type="InterPro" id="IPR016024">
    <property type="entry name" value="ARM-type_fold"/>
</dbReference>
<keyword evidence="3" id="KW-1185">Reference proteome</keyword>
<dbReference type="EMBL" id="JARRAG010000002">
    <property type="protein sequence ID" value="MDG3004732.1"/>
    <property type="molecule type" value="Genomic_DNA"/>
</dbReference>
<dbReference type="Gene3D" id="1.25.10.10">
    <property type="entry name" value="Leucine-rich Repeat Variant"/>
    <property type="match status" value="1"/>
</dbReference>
<name>A0ABT6FAW4_9BACT</name>
<evidence type="ECO:0000313" key="2">
    <source>
        <dbReference type="EMBL" id="MDG3004732.1"/>
    </source>
</evidence>
<dbReference type="InterPro" id="IPR011989">
    <property type="entry name" value="ARM-like"/>
</dbReference>
<dbReference type="PROSITE" id="PS51257">
    <property type="entry name" value="PROKAR_LIPOPROTEIN"/>
    <property type="match status" value="1"/>
</dbReference>
<comment type="caution">
    <text evidence="2">The sequence shown here is derived from an EMBL/GenBank/DDBJ whole genome shotgun (WGS) entry which is preliminary data.</text>
</comment>